<reference evidence="1" key="1">
    <citation type="submission" date="2020-05" db="EMBL/GenBank/DDBJ databases">
        <authorList>
            <person name="Chiriac C."/>
            <person name="Salcher M."/>
            <person name="Ghai R."/>
            <person name="Kavagutti S V."/>
        </authorList>
    </citation>
    <scope>NUCLEOTIDE SEQUENCE</scope>
</reference>
<accession>A0A6J6VRQ3</accession>
<dbReference type="AntiFam" id="ANF00007">
    <property type="entry name" value="Shadow ORF (opposite clpB)"/>
</dbReference>
<evidence type="ECO:0000313" key="1">
    <source>
        <dbReference type="EMBL" id="CAB4773297.1"/>
    </source>
</evidence>
<protein>
    <submittedName>
        <fullName evidence="1">Unannotated protein</fullName>
    </submittedName>
</protein>
<proteinExistence type="predicted"/>
<sequence>MVGFVAVTQALQDFDGVRQRRLLHLDGLETSLKSGVLFQVLAVFIQRGGTDGLQLTTSQHGLENGSCIDRAFSRAGTHEGVQFVDEQNDVSASSNFLEHLLQALFEVSAVTATSHQSTKVQRVEVLVLQCLGYFALNDGLSQSFNDGGLADAGLTDEDRVVLGTTREHLHHALDFLFPPNNWV</sequence>
<gene>
    <name evidence="1" type="ORF">UFOPK2938_00272</name>
</gene>
<dbReference type="EMBL" id="CAEZZX010000034">
    <property type="protein sequence ID" value="CAB4773297.1"/>
    <property type="molecule type" value="Genomic_DNA"/>
</dbReference>
<name>A0A6J6VRQ3_9ZZZZ</name>
<dbReference type="AlphaFoldDB" id="A0A6J6VRQ3"/>
<organism evidence="1">
    <name type="scientific">freshwater metagenome</name>
    <dbReference type="NCBI Taxonomy" id="449393"/>
    <lineage>
        <taxon>unclassified sequences</taxon>
        <taxon>metagenomes</taxon>
        <taxon>ecological metagenomes</taxon>
    </lineage>
</organism>